<evidence type="ECO:0000313" key="2">
    <source>
        <dbReference type="Proteomes" id="UP000198844"/>
    </source>
</evidence>
<accession>A0A1I7ES84</accession>
<sequence length="116" mass="13054">MNGTFRTLGSPLSLKMLPPVGRDLIEIMLDARQSVERGRRTHFVAIASKAPRFGKRDEIIGRQPEGPREALRTRRRVAPGAVTRSGAGEVFDTAMSAQQPSWRSAFWPFRVRPLRL</sequence>
<name>A0A1I7ES84_9BURK</name>
<evidence type="ECO:0000313" key="1">
    <source>
        <dbReference type="EMBL" id="SFU26785.1"/>
    </source>
</evidence>
<dbReference type="AlphaFoldDB" id="A0A1I7ES84"/>
<gene>
    <name evidence="1" type="ORF">SAMN05192563_10732</name>
</gene>
<organism evidence="1 2">
    <name type="scientific">Paraburkholderia aspalathi</name>
    <dbReference type="NCBI Taxonomy" id="1324617"/>
    <lineage>
        <taxon>Bacteria</taxon>
        <taxon>Pseudomonadati</taxon>
        <taxon>Pseudomonadota</taxon>
        <taxon>Betaproteobacteria</taxon>
        <taxon>Burkholderiales</taxon>
        <taxon>Burkholderiaceae</taxon>
        <taxon>Paraburkholderia</taxon>
    </lineage>
</organism>
<reference evidence="1 2" key="1">
    <citation type="submission" date="2016-10" db="EMBL/GenBank/DDBJ databases">
        <authorList>
            <person name="de Groot N.N."/>
        </authorList>
    </citation>
    <scope>NUCLEOTIDE SEQUENCE [LARGE SCALE GENOMIC DNA]</scope>
    <source>
        <strain evidence="1 2">LMG 27731</strain>
    </source>
</reference>
<proteinExistence type="predicted"/>
<dbReference type="EMBL" id="FPBH01000073">
    <property type="protein sequence ID" value="SFU26785.1"/>
    <property type="molecule type" value="Genomic_DNA"/>
</dbReference>
<protein>
    <submittedName>
        <fullName evidence="1">Uncharacterized protein</fullName>
    </submittedName>
</protein>
<dbReference type="Proteomes" id="UP000198844">
    <property type="component" value="Unassembled WGS sequence"/>
</dbReference>